<feature type="domain" description="RING-type" evidence="14">
    <location>
        <begin position="390"/>
        <end position="440"/>
    </location>
</feature>
<evidence type="ECO:0000256" key="2">
    <source>
        <dbReference type="ARBA" id="ARBA00004906"/>
    </source>
</evidence>
<dbReference type="InterPro" id="IPR045195">
    <property type="entry name" value="LOG2-like_mRING_C3HC5"/>
</dbReference>
<evidence type="ECO:0000256" key="1">
    <source>
        <dbReference type="ARBA" id="ARBA00000900"/>
    </source>
</evidence>
<sequence length="456" mass="50196">MIGVSIPLLDAALLRNNADQIHINSCNNSVVITAKDSSPPIRLLSFSRQQINLPNPIPNYSHRRSPVLRFFLLLASIETGSGMGQSSSQGRRNDRYPQSPSVYSTPPNPPASAPNQSASMVPYASSHPPPPLQPPPPPRFYYSTPYPESSPANPGSSYYHQPNPWMPRPCYPPYYAPDRSGGWWQPNTYSPAMTSQPSEPPPPSVEQAKKVKNDVNVHKDSIRLVPDEQNPDHLLVSFTFDAVVSGRITICYFAKEGPEGDIVPLYADAYTPKKIAFAEGHGLKFIQPSGSGIDLGFFDLDELAHPLPGDAFPLVVSAESSQMPSNSPHSQITQAVIEKNSNGTFQVKVVKQKLWADGEQYELQEIFGLASSTEPKVVGGVDESDDGKDCVICLSEQRNTTVLPCRHLARFSDSFYFFQCLCSECAKALSRQSNKCPICRQPVEQFMEIDVNTVKS</sequence>
<evidence type="ECO:0000256" key="3">
    <source>
        <dbReference type="ARBA" id="ARBA00012483"/>
    </source>
</evidence>
<keyword evidence="4" id="KW-0808">Transferase</keyword>
<comment type="caution">
    <text evidence="15">The sequence shown here is derived from an EMBL/GenBank/DDBJ whole genome shotgun (WGS) entry which is preliminary data.</text>
</comment>
<dbReference type="InterPro" id="IPR045194">
    <property type="entry name" value="MGRN1/RNF157-like"/>
</dbReference>
<evidence type="ECO:0000256" key="13">
    <source>
        <dbReference type="SAM" id="MobiDB-lite"/>
    </source>
</evidence>
<keyword evidence="16" id="KW-1185">Reference proteome</keyword>
<evidence type="ECO:0000256" key="11">
    <source>
        <dbReference type="ARBA" id="ARBA00025721"/>
    </source>
</evidence>
<dbReference type="Pfam" id="PF26192">
    <property type="entry name" value="RNF157-like_N"/>
    <property type="match status" value="1"/>
</dbReference>
<feature type="compositionally biased region" description="Polar residues" evidence="13">
    <location>
        <begin position="96"/>
        <end position="105"/>
    </location>
</feature>
<comment type="pathway">
    <text evidence="2">Protein modification; protein ubiquitination.</text>
</comment>
<dbReference type="Proteomes" id="UP000734854">
    <property type="component" value="Unassembled WGS sequence"/>
</dbReference>
<dbReference type="Gene3D" id="3.30.40.10">
    <property type="entry name" value="Zinc/RING finger domain, C3HC4 (zinc finger)"/>
    <property type="match status" value="1"/>
</dbReference>
<keyword evidence="8" id="KW-0833">Ubl conjugation pathway</keyword>
<evidence type="ECO:0000256" key="8">
    <source>
        <dbReference type="ARBA" id="ARBA00022786"/>
    </source>
</evidence>
<keyword evidence="5" id="KW-0519">Myristate</keyword>
<dbReference type="CDD" id="cd16789">
    <property type="entry name" value="mRING-HC-C3HC5_MGRN1-like"/>
    <property type="match status" value="1"/>
</dbReference>
<dbReference type="GO" id="GO:0061630">
    <property type="term" value="F:ubiquitin protein ligase activity"/>
    <property type="evidence" value="ECO:0007669"/>
    <property type="project" value="UniProtKB-EC"/>
</dbReference>
<comment type="similarity">
    <text evidence="11">Belongs to the RING-type zinc finger family. LOG2 subfamily.</text>
</comment>
<evidence type="ECO:0000313" key="15">
    <source>
        <dbReference type="EMBL" id="KAG6472088.1"/>
    </source>
</evidence>
<dbReference type="PROSITE" id="PS50089">
    <property type="entry name" value="ZF_RING_2"/>
    <property type="match status" value="1"/>
</dbReference>
<evidence type="ECO:0000256" key="5">
    <source>
        <dbReference type="ARBA" id="ARBA00022707"/>
    </source>
</evidence>
<feature type="compositionally biased region" description="Pro residues" evidence="13">
    <location>
        <begin position="127"/>
        <end position="139"/>
    </location>
</feature>
<comment type="catalytic activity">
    <reaction evidence="1">
        <text>S-ubiquitinyl-[E2 ubiquitin-conjugating enzyme]-L-cysteine + [acceptor protein]-L-lysine = [E2 ubiquitin-conjugating enzyme]-L-cysteine + N(6)-ubiquitinyl-[acceptor protein]-L-lysine.</text>
        <dbReference type="EC" id="2.3.2.27"/>
    </reaction>
</comment>
<keyword evidence="9" id="KW-0862">Zinc</keyword>
<feature type="region of interest" description="Disordered" evidence="13">
    <location>
        <begin position="187"/>
        <end position="207"/>
    </location>
</feature>
<dbReference type="InterPro" id="IPR013083">
    <property type="entry name" value="Znf_RING/FYVE/PHD"/>
</dbReference>
<dbReference type="InterPro" id="IPR058981">
    <property type="entry name" value="MGRN1/RNF157-like_N"/>
</dbReference>
<evidence type="ECO:0000256" key="4">
    <source>
        <dbReference type="ARBA" id="ARBA00022679"/>
    </source>
</evidence>
<reference evidence="15 16" key="1">
    <citation type="submission" date="2020-08" db="EMBL/GenBank/DDBJ databases">
        <title>Plant Genome Project.</title>
        <authorList>
            <person name="Zhang R.-G."/>
        </authorList>
    </citation>
    <scope>NUCLEOTIDE SEQUENCE [LARGE SCALE GENOMIC DNA]</scope>
    <source>
        <tissue evidence="15">Rhizome</tissue>
    </source>
</reference>
<evidence type="ECO:0000313" key="16">
    <source>
        <dbReference type="Proteomes" id="UP000734854"/>
    </source>
</evidence>
<feature type="compositionally biased region" description="Low complexity" evidence="13">
    <location>
        <begin position="113"/>
        <end position="126"/>
    </location>
</feature>
<dbReference type="InterPro" id="IPR001841">
    <property type="entry name" value="Znf_RING"/>
</dbReference>
<name>A0A8J5ERT2_ZINOF</name>
<proteinExistence type="inferred from homology"/>
<evidence type="ECO:0000256" key="9">
    <source>
        <dbReference type="ARBA" id="ARBA00022833"/>
    </source>
</evidence>
<dbReference type="GO" id="GO:0016567">
    <property type="term" value="P:protein ubiquitination"/>
    <property type="evidence" value="ECO:0007669"/>
    <property type="project" value="TreeGrafter"/>
</dbReference>
<evidence type="ECO:0000259" key="14">
    <source>
        <dbReference type="PROSITE" id="PS50089"/>
    </source>
</evidence>
<dbReference type="AlphaFoldDB" id="A0A8J5ERT2"/>
<dbReference type="SUPFAM" id="SSF57850">
    <property type="entry name" value="RING/U-box"/>
    <property type="match status" value="1"/>
</dbReference>
<feature type="region of interest" description="Disordered" evidence="13">
    <location>
        <begin position="81"/>
        <end position="157"/>
    </location>
</feature>
<evidence type="ECO:0000256" key="10">
    <source>
        <dbReference type="ARBA" id="ARBA00023288"/>
    </source>
</evidence>
<keyword evidence="10" id="KW-0449">Lipoprotein</keyword>
<gene>
    <name evidence="15" type="ORF">ZIOFF_069543</name>
</gene>
<protein>
    <recommendedName>
        <fullName evidence="3">RING-type E3 ubiquitin transferase</fullName>
        <ecNumber evidence="3">2.3.2.27</ecNumber>
    </recommendedName>
</protein>
<evidence type="ECO:0000256" key="12">
    <source>
        <dbReference type="PROSITE-ProRule" id="PRU00175"/>
    </source>
</evidence>
<keyword evidence="7 12" id="KW-0863">Zinc-finger</keyword>
<accession>A0A8J5ERT2</accession>
<dbReference type="EC" id="2.3.2.27" evidence="3"/>
<keyword evidence="6" id="KW-0479">Metal-binding</keyword>
<dbReference type="EMBL" id="JACMSC010000020">
    <property type="protein sequence ID" value="KAG6472088.1"/>
    <property type="molecule type" value="Genomic_DNA"/>
</dbReference>
<dbReference type="GO" id="GO:0008270">
    <property type="term" value="F:zinc ion binding"/>
    <property type="evidence" value="ECO:0007669"/>
    <property type="project" value="UniProtKB-KW"/>
</dbReference>
<evidence type="ECO:0000256" key="7">
    <source>
        <dbReference type="ARBA" id="ARBA00022771"/>
    </source>
</evidence>
<organism evidence="15 16">
    <name type="scientific">Zingiber officinale</name>
    <name type="common">Ginger</name>
    <name type="synonym">Amomum zingiber</name>
    <dbReference type="NCBI Taxonomy" id="94328"/>
    <lineage>
        <taxon>Eukaryota</taxon>
        <taxon>Viridiplantae</taxon>
        <taxon>Streptophyta</taxon>
        <taxon>Embryophyta</taxon>
        <taxon>Tracheophyta</taxon>
        <taxon>Spermatophyta</taxon>
        <taxon>Magnoliopsida</taxon>
        <taxon>Liliopsida</taxon>
        <taxon>Zingiberales</taxon>
        <taxon>Zingiberaceae</taxon>
        <taxon>Zingiber</taxon>
    </lineage>
</organism>
<evidence type="ECO:0000256" key="6">
    <source>
        <dbReference type="ARBA" id="ARBA00022723"/>
    </source>
</evidence>
<dbReference type="PANTHER" id="PTHR22996">
    <property type="entry name" value="MAHOGUNIN"/>
    <property type="match status" value="1"/>
</dbReference>
<dbReference type="PANTHER" id="PTHR22996:SF4">
    <property type="entry name" value="E3 UBIQUITIN-PROTEIN LIGASE LUL4-RELATED"/>
    <property type="match status" value="1"/>
</dbReference>